<feature type="signal peptide" evidence="5">
    <location>
        <begin position="1"/>
        <end position="19"/>
    </location>
</feature>
<organism evidence="8 9">
    <name type="scientific">Chitinimonas arctica</name>
    <dbReference type="NCBI Taxonomy" id="2594795"/>
    <lineage>
        <taxon>Bacteria</taxon>
        <taxon>Pseudomonadati</taxon>
        <taxon>Pseudomonadota</taxon>
        <taxon>Betaproteobacteria</taxon>
        <taxon>Neisseriales</taxon>
        <taxon>Chitinibacteraceae</taxon>
        <taxon>Chitinimonas</taxon>
    </lineage>
</organism>
<evidence type="ECO:0000259" key="6">
    <source>
        <dbReference type="Pfam" id="PF03865"/>
    </source>
</evidence>
<protein>
    <submittedName>
        <fullName evidence="8">ShlB/FhaC/HecB family hemolysin secretion/activation protein</fullName>
    </submittedName>
</protein>
<dbReference type="GO" id="GO:0098046">
    <property type="term" value="C:type V protein secretion system complex"/>
    <property type="evidence" value="ECO:0007669"/>
    <property type="project" value="TreeGrafter"/>
</dbReference>
<dbReference type="AlphaFoldDB" id="A0A516SA01"/>
<dbReference type="KEGG" id="cari:FNU76_00705"/>
<dbReference type="Pfam" id="PF03865">
    <property type="entry name" value="ShlB"/>
    <property type="match status" value="1"/>
</dbReference>
<reference evidence="9" key="1">
    <citation type="submission" date="2019-07" db="EMBL/GenBank/DDBJ databases">
        <title>Chitinimonas sp. nov., isolated from Ny-Alesund, arctica soil.</title>
        <authorList>
            <person name="Xu Q."/>
            <person name="Peng F."/>
        </authorList>
    </citation>
    <scope>NUCLEOTIDE SEQUENCE [LARGE SCALE GENOMIC DNA]</scope>
    <source>
        <strain evidence="9">R3-44</strain>
    </source>
</reference>
<dbReference type="Gene3D" id="3.10.20.310">
    <property type="entry name" value="membrane protein fhac"/>
    <property type="match status" value="1"/>
</dbReference>
<dbReference type="GO" id="GO:0046819">
    <property type="term" value="P:protein secretion by the type V secretion system"/>
    <property type="evidence" value="ECO:0007669"/>
    <property type="project" value="TreeGrafter"/>
</dbReference>
<evidence type="ECO:0000256" key="4">
    <source>
        <dbReference type="SAM" id="MobiDB-lite"/>
    </source>
</evidence>
<accession>A0A516SA01</accession>
<evidence type="ECO:0000313" key="8">
    <source>
        <dbReference type="EMBL" id="QDQ24984.1"/>
    </source>
</evidence>
<name>A0A516SA01_9NEIS</name>
<evidence type="ECO:0000259" key="7">
    <source>
        <dbReference type="Pfam" id="PF08479"/>
    </source>
</evidence>
<dbReference type="InterPro" id="IPR005565">
    <property type="entry name" value="Hemolysn_activator_HlyB_C"/>
</dbReference>
<evidence type="ECO:0000256" key="1">
    <source>
        <dbReference type="ARBA" id="ARBA00022452"/>
    </source>
</evidence>
<keyword evidence="2" id="KW-0812">Transmembrane</keyword>
<feature type="domain" description="Polypeptide-transport-associated ShlB-type" evidence="7">
    <location>
        <begin position="64"/>
        <end position="139"/>
    </location>
</feature>
<dbReference type="EMBL" id="CP041730">
    <property type="protein sequence ID" value="QDQ24984.1"/>
    <property type="molecule type" value="Genomic_DNA"/>
</dbReference>
<keyword evidence="5" id="KW-0732">Signal</keyword>
<evidence type="ECO:0000256" key="5">
    <source>
        <dbReference type="SAM" id="SignalP"/>
    </source>
</evidence>
<dbReference type="InterPro" id="IPR051544">
    <property type="entry name" value="TPS_OM_transporter"/>
</dbReference>
<keyword evidence="9" id="KW-1185">Reference proteome</keyword>
<dbReference type="Pfam" id="PF08479">
    <property type="entry name" value="POTRA_2"/>
    <property type="match status" value="1"/>
</dbReference>
<evidence type="ECO:0000256" key="3">
    <source>
        <dbReference type="ARBA" id="ARBA00023237"/>
    </source>
</evidence>
<keyword evidence="1" id="KW-1134">Transmembrane beta strand</keyword>
<dbReference type="Proteomes" id="UP000317550">
    <property type="component" value="Chromosome"/>
</dbReference>
<gene>
    <name evidence="8" type="ORF">FNU76_00705</name>
</gene>
<feature type="domain" description="Haemolysin activator HlyB C-terminal" evidence="6">
    <location>
        <begin position="202"/>
        <end position="522"/>
    </location>
</feature>
<evidence type="ECO:0000256" key="2">
    <source>
        <dbReference type="ARBA" id="ARBA00022692"/>
    </source>
</evidence>
<feature type="compositionally biased region" description="Basic and acidic residues" evidence="4">
    <location>
        <begin position="47"/>
        <end position="61"/>
    </location>
</feature>
<dbReference type="PANTHER" id="PTHR34597">
    <property type="entry name" value="SLR1661 PROTEIN"/>
    <property type="match status" value="1"/>
</dbReference>
<feature type="region of interest" description="Disordered" evidence="4">
    <location>
        <begin position="22"/>
        <end position="61"/>
    </location>
</feature>
<sequence>MKHLLLPSLAVLAALPAATAELPPTPGSVEQSLRRPEAPSRPATELLFRREDGGSEHDPNDRRFRVNAFDFHGNTAFAGFRLKRVMERFVDRELNLYDLGRAADAVTEFYQRMGYPLARALVPAQRVVDGRVRIDVVEGVLGEIKVAGKHGYRGDTLLQRGGSLAPGAPILQAPLEQKLLILNDQPGLKARATLVPGKQYGSTDLLLQVEEKRLSLDVAVTNAARENIGQTRLDLNSAWNNPLGIGDQLSLRGIVSERRLLKYGKLAYSLPLGDDGSRLSLSHARIAYHVAGALSELELAGRVKTSELSYTLPMLRSRQHDRSVGISANYRELRQTSLGTELAKNHLATLSAHWNERWQDDAGTNWSTRVSISGNGHSTRTSDRAYTAAQLQCQADASLCVPLPPLRQDAERFRLEATLQASAAITSRWDAHIKAQLVHSRERLPDSDKFDLGGPDSVRAYRPSELRGDSGNSLTVELRHPMVLLNRAAQASVFIDYGRVINKQGGLRNGDGEIGGAGVGLTVYPSGNSTVKVEYARPFTNERSDDGKRGRLWFNLSASF</sequence>
<keyword evidence="3" id="KW-0998">Cell outer membrane</keyword>
<evidence type="ECO:0000313" key="9">
    <source>
        <dbReference type="Proteomes" id="UP000317550"/>
    </source>
</evidence>
<dbReference type="PANTHER" id="PTHR34597:SF1">
    <property type="entry name" value="HEME_HEMOPEXIN TRANSPORTER PROTEIN HUXB"/>
    <property type="match status" value="1"/>
</dbReference>
<dbReference type="OrthoDB" id="572300at2"/>
<dbReference type="GO" id="GO:0008320">
    <property type="term" value="F:protein transmembrane transporter activity"/>
    <property type="evidence" value="ECO:0007669"/>
    <property type="project" value="TreeGrafter"/>
</dbReference>
<dbReference type="InterPro" id="IPR013686">
    <property type="entry name" value="Polypept-transport_assoc_ShlB"/>
</dbReference>
<feature type="chain" id="PRO_5021725916" evidence="5">
    <location>
        <begin position="20"/>
        <end position="560"/>
    </location>
</feature>
<dbReference type="Gene3D" id="2.40.160.50">
    <property type="entry name" value="membrane protein fhac: a member of the omp85/tpsb transporter family"/>
    <property type="match status" value="1"/>
</dbReference>
<keyword evidence="1" id="KW-0472">Membrane</keyword>
<feature type="region of interest" description="Disordered" evidence="4">
    <location>
        <begin position="445"/>
        <end position="465"/>
    </location>
</feature>
<proteinExistence type="predicted"/>
<dbReference type="RefSeq" id="WP_143855909.1">
    <property type="nucleotide sequence ID" value="NZ_CP041730.1"/>
</dbReference>